<gene>
    <name evidence="1" type="ORF">APAL1065_LOCUS12461</name>
</gene>
<dbReference type="PANTHER" id="PTHR31630">
    <property type="entry name" value="PHYTANOYL-COA DIOXYGENASE-RELATED-RELATED"/>
    <property type="match status" value="1"/>
</dbReference>
<dbReference type="EMBL" id="HBHT01018571">
    <property type="protein sequence ID" value="CAD9966681.1"/>
    <property type="molecule type" value="Transcribed_RNA"/>
</dbReference>
<evidence type="ECO:0000313" key="1">
    <source>
        <dbReference type="EMBL" id="CAD9966681.1"/>
    </source>
</evidence>
<dbReference type="SUPFAM" id="SSF51197">
    <property type="entry name" value="Clavaminate synthase-like"/>
    <property type="match status" value="1"/>
</dbReference>
<reference evidence="1" key="1">
    <citation type="submission" date="2021-01" db="EMBL/GenBank/DDBJ databases">
        <authorList>
            <person name="Corre E."/>
            <person name="Pelletier E."/>
            <person name="Niang G."/>
            <person name="Scheremetjew M."/>
            <person name="Finn R."/>
            <person name="Kale V."/>
            <person name="Holt S."/>
            <person name="Cochrane G."/>
            <person name="Meng A."/>
            <person name="Brown T."/>
            <person name="Cohen L."/>
        </authorList>
    </citation>
    <scope>NUCLEOTIDE SEQUENCE</scope>
    <source>
        <strain evidence="1">CCMP125</strain>
    </source>
</reference>
<dbReference type="Pfam" id="PF07350">
    <property type="entry name" value="Gig2-like"/>
    <property type="match status" value="1"/>
</dbReference>
<dbReference type="InterPro" id="IPR027443">
    <property type="entry name" value="IPNS-like_sf"/>
</dbReference>
<dbReference type="AlphaFoldDB" id="A0A7S3DPR4"/>
<organism evidence="1">
    <name type="scientific">Entomoneis paludosa</name>
    <dbReference type="NCBI Taxonomy" id="265537"/>
    <lineage>
        <taxon>Eukaryota</taxon>
        <taxon>Sar</taxon>
        <taxon>Stramenopiles</taxon>
        <taxon>Ochrophyta</taxon>
        <taxon>Bacillariophyta</taxon>
        <taxon>Bacillariophyceae</taxon>
        <taxon>Bacillariophycidae</taxon>
        <taxon>Entomoneidaceae</taxon>
        <taxon>Entomoneis</taxon>
    </lineage>
</organism>
<evidence type="ECO:0008006" key="2">
    <source>
        <dbReference type="Google" id="ProtNLM"/>
    </source>
</evidence>
<proteinExistence type="predicted"/>
<dbReference type="Gene3D" id="2.60.120.330">
    <property type="entry name" value="B-lactam Antibiotic, Isopenicillin N Synthase, Chain"/>
    <property type="match status" value="1"/>
</dbReference>
<accession>A0A7S3DPR4</accession>
<sequence length="365" mass="41582">MEGSTASNETTTTLTAEQIDTFCRDGVLVVNGLLSHTQLQSARAGLSSTLARYGIDDENLPETGKEISKLSSTNGSGGVLDIFFEQWKFEIATNETLLRWTQQLWEAAYNEHNSKEEAWKCHPFGPFDSTKGYAYVDRIGYRLPSTLAEELGEIPKKGKKRKLPLQRGLTPHFDCCPDTYNDLQNKTKWRPIQCFVALTDDLEKDHGGFEAAKGFHREFHEWTKSRPHSVVQKKGTTVTFPAPCLGEYSHIRPKEDEHVMERVQHVAVRAGSAVFWDNRIPHANAYRHEGTRPRAVVYCSFLPDVPINKIYVEEQLEKWKEGKTPTDQWVNDKEKLPIGFPFDEALNELSPLQRKLLGIDCWNES</sequence>
<protein>
    <recommendedName>
        <fullName evidence="2">Phytanoyl-CoA dioxygenase</fullName>
    </recommendedName>
</protein>
<dbReference type="Gene3D" id="2.60.120.620">
    <property type="entry name" value="q2cbj1_9rhob like domain"/>
    <property type="match status" value="1"/>
</dbReference>
<name>A0A7S3DPR4_9STRA</name>
<dbReference type="InterPro" id="IPR010856">
    <property type="entry name" value="Gig2-like"/>
</dbReference>
<dbReference type="PANTHER" id="PTHR31630:SF8">
    <property type="entry name" value="JMJC DOMAIN-CONTAINING PROTEIN"/>
    <property type="match status" value="1"/>
</dbReference>